<gene>
    <name evidence="1" type="ORF">g.1471</name>
</gene>
<dbReference type="AlphaFoldDB" id="A0A1B6JCX0"/>
<sequence>SDENMKNFKQALSLEKWLQLYTANDNLKYDIFICIFLQYFNTFFPIVKVRKHLDKKPWFTEDLKIEKRNLIHESNLARTNKSQRNIELIKHKYNLFKKKIIQEKQSYYDTKI</sequence>
<reference evidence="1" key="1">
    <citation type="submission" date="2015-11" db="EMBL/GenBank/DDBJ databases">
        <title>De novo transcriptome assembly of four potential Pierce s Disease insect vectors from Arizona vineyards.</title>
        <authorList>
            <person name="Tassone E.E."/>
        </authorList>
    </citation>
    <scope>NUCLEOTIDE SEQUENCE</scope>
</reference>
<dbReference type="EMBL" id="GECU01010739">
    <property type="protein sequence ID" value="JAS96967.1"/>
    <property type="molecule type" value="Transcribed_RNA"/>
</dbReference>
<feature type="non-terminal residue" evidence="1">
    <location>
        <position position="112"/>
    </location>
</feature>
<feature type="non-terminal residue" evidence="1">
    <location>
        <position position="1"/>
    </location>
</feature>
<evidence type="ECO:0000313" key="1">
    <source>
        <dbReference type="EMBL" id="JAS96967.1"/>
    </source>
</evidence>
<name>A0A1B6JCX0_9HEMI</name>
<accession>A0A1B6JCX0</accession>
<proteinExistence type="predicted"/>
<organism evidence="1">
    <name type="scientific">Homalodisca liturata</name>
    <dbReference type="NCBI Taxonomy" id="320908"/>
    <lineage>
        <taxon>Eukaryota</taxon>
        <taxon>Metazoa</taxon>
        <taxon>Ecdysozoa</taxon>
        <taxon>Arthropoda</taxon>
        <taxon>Hexapoda</taxon>
        <taxon>Insecta</taxon>
        <taxon>Pterygota</taxon>
        <taxon>Neoptera</taxon>
        <taxon>Paraneoptera</taxon>
        <taxon>Hemiptera</taxon>
        <taxon>Auchenorrhyncha</taxon>
        <taxon>Membracoidea</taxon>
        <taxon>Cicadellidae</taxon>
        <taxon>Cicadellinae</taxon>
        <taxon>Proconiini</taxon>
        <taxon>Homalodisca</taxon>
    </lineage>
</organism>
<protein>
    <submittedName>
        <fullName evidence="1">Uncharacterized protein</fullName>
    </submittedName>
</protein>